<dbReference type="PROSITE" id="PS51093">
    <property type="entry name" value="PTS_EIIA_TYPE_1"/>
    <property type="match status" value="1"/>
</dbReference>
<name>A0A6N7S4V4_9FIRM</name>
<dbReference type="GO" id="GO:0016301">
    <property type="term" value="F:kinase activity"/>
    <property type="evidence" value="ECO:0007669"/>
    <property type="project" value="UniProtKB-KW"/>
</dbReference>
<dbReference type="PANTHER" id="PTHR45008:SF1">
    <property type="entry name" value="PTS SYSTEM GLUCOSE-SPECIFIC EIIA COMPONENT"/>
    <property type="match status" value="1"/>
</dbReference>
<evidence type="ECO:0000313" key="9">
    <source>
        <dbReference type="EMBL" id="MSC32464.1"/>
    </source>
</evidence>
<evidence type="ECO:0000256" key="2">
    <source>
        <dbReference type="ARBA" id="ARBA00022448"/>
    </source>
</evidence>
<comment type="caution">
    <text evidence="8">The sequence shown here is derived from an EMBL/GenBank/DDBJ whole genome shotgun (WGS) entry which is preliminary data.</text>
</comment>
<evidence type="ECO:0000256" key="4">
    <source>
        <dbReference type="ARBA" id="ARBA00022679"/>
    </source>
</evidence>
<dbReference type="PROSITE" id="PS00371">
    <property type="entry name" value="PTS_EIIA_TYPE_1_HIS"/>
    <property type="match status" value="1"/>
</dbReference>
<dbReference type="Proteomes" id="UP000480929">
    <property type="component" value="Unassembled WGS sequence"/>
</dbReference>
<protein>
    <submittedName>
        <fullName evidence="8">PTS glucose transporter subunit IIA</fullName>
    </submittedName>
</protein>
<evidence type="ECO:0000256" key="5">
    <source>
        <dbReference type="ARBA" id="ARBA00022683"/>
    </source>
</evidence>
<dbReference type="Pfam" id="PF00358">
    <property type="entry name" value="PTS_EIIA_1"/>
    <property type="match status" value="1"/>
</dbReference>
<gene>
    <name evidence="9" type="ORF">GKD88_04950</name>
    <name evidence="8" type="ORF">GKE08_06220</name>
</gene>
<evidence type="ECO:0000313" key="11">
    <source>
        <dbReference type="Proteomes" id="UP000480929"/>
    </source>
</evidence>
<evidence type="ECO:0000313" key="8">
    <source>
        <dbReference type="EMBL" id="MSA88917.1"/>
    </source>
</evidence>
<comment type="subcellular location">
    <subcellularLocation>
        <location evidence="1">Cytoplasm</location>
    </subcellularLocation>
</comment>
<dbReference type="InterPro" id="IPR050890">
    <property type="entry name" value="PTS_EIIA_component"/>
</dbReference>
<dbReference type="EMBL" id="WKPI01000005">
    <property type="protein sequence ID" value="MSC32464.1"/>
    <property type="molecule type" value="Genomic_DNA"/>
</dbReference>
<organism evidence="8 10">
    <name type="scientific">Holdemania massiliensis</name>
    <dbReference type="NCBI Taxonomy" id="1468449"/>
    <lineage>
        <taxon>Bacteria</taxon>
        <taxon>Bacillati</taxon>
        <taxon>Bacillota</taxon>
        <taxon>Erysipelotrichia</taxon>
        <taxon>Erysipelotrichales</taxon>
        <taxon>Erysipelotrichaceae</taxon>
        <taxon>Holdemania</taxon>
    </lineage>
</organism>
<evidence type="ECO:0000259" key="7">
    <source>
        <dbReference type="PROSITE" id="PS51093"/>
    </source>
</evidence>
<evidence type="ECO:0000313" key="10">
    <source>
        <dbReference type="Proteomes" id="UP000433575"/>
    </source>
</evidence>
<keyword evidence="11" id="KW-1185">Reference proteome</keyword>
<dbReference type="PANTHER" id="PTHR45008">
    <property type="entry name" value="PTS SYSTEM GLUCOSE-SPECIFIC EIIA COMPONENT"/>
    <property type="match status" value="1"/>
</dbReference>
<dbReference type="NCBIfam" id="TIGR00830">
    <property type="entry name" value="PTBA"/>
    <property type="match status" value="1"/>
</dbReference>
<keyword evidence="2" id="KW-0813">Transport</keyword>
<dbReference type="OrthoDB" id="92465at2"/>
<dbReference type="InterPro" id="IPR001127">
    <property type="entry name" value="PTS_EIIA_1_perm"/>
</dbReference>
<dbReference type="Proteomes" id="UP000433575">
    <property type="component" value="Unassembled WGS sequence"/>
</dbReference>
<reference evidence="10 11" key="1">
    <citation type="journal article" date="2019" name="Nat. Med.">
        <title>A library of human gut bacterial isolates paired with longitudinal multiomics data enables mechanistic microbiome research.</title>
        <authorList>
            <person name="Poyet M."/>
            <person name="Groussin M."/>
            <person name="Gibbons S.M."/>
            <person name="Avila-Pacheco J."/>
            <person name="Jiang X."/>
            <person name="Kearney S.M."/>
            <person name="Perrotta A.R."/>
            <person name="Berdy B."/>
            <person name="Zhao S."/>
            <person name="Lieberman T.D."/>
            <person name="Swanson P.K."/>
            <person name="Smith M."/>
            <person name="Roesemann S."/>
            <person name="Alexander J.E."/>
            <person name="Rich S.A."/>
            <person name="Livny J."/>
            <person name="Vlamakis H."/>
            <person name="Clish C."/>
            <person name="Bullock K."/>
            <person name="Deik A."/>
            <person name="Scott J."/>
            <person name="Pierce K.A."/>
            <person name="Xavier R.J."/>
            <person name="Alm E.J."/>
        </authorList>
    </citation>
    <scope>NUCLEOTIDE SEQUENCE [LARGE SCALE GENOMIC DNA]</scope>
    <source>
        <strain evidence="8 10">BIOML-A4</strain>
        <strain evidence="9 11">BIOML-A5</strain>
    </source>
</reference>
<keyword evidence="3 8" id="KW-0762">Sugar transport</keyword>
<dbReference type="Gene3D" id="2.70.70.10">
    <property type="entry name" value="Glucose Permease (Domain IIA)"/>
    <property type="match status" value="1"/>
</dbReference>
<dbReference type="EMBL" id="WKPJ01000006">
    <property type="protein sequence ID" value="MSA88917.1"/>
    <property type="molecule type" value="Genomic_DNA"/>
</dbReference>
<feature type="domain" description="PTS EIIA type-1" evidence="7">
    <location>
        <begin position="21"/>
        <end position="129"/>
    </location>
</feature>
<dbReference type="RefSeq" id="WP_154238334.1">
    <property type="nucleotide sequence ID" value="NZ_AP031450.1"/>
</dbReference>
<sequence length="151" mass="16274">MTEWIGSPVAGKGKRLEELNDEMFASRALGDGFAVKPPELFAKKEVVSPAEGEVTMVYETGHALGLLTSGGHELLIHIGIDTVALKGVPFETKVKVGDHVKQGDLLCLADWKMMRRHGCDTDVIVIALNSEIGNLASSGKLNALDPMFEIM</sequence>
<dbReference type="SUPFAM" id="SSF51261">
    <property type="entry name" value="Duplicated hybrid motif"/>
    <property type="match status" value="1"/>
</dbReference>
<evidence type="ECO:0000256" key="6">
    <source>
        <dbReference type="ARBA" id="ARBA00022777"/>
    </source>
</evidence>
<keyword evidence="4" id="KW-0808">Transferase</keyword>
<keyword evidence="6" id="KW-0418">Kinase</keyword>
<dbReference type="AlphaFoldDB" id="A0A6N7S4V4"/>
<dbReference type="GO" id="GO:0005737">
    <property type="term" value="C:cytoplasm"/>
    <property type="evidence" value="ECO:0007669"/>
    <property type="project" value="UniProtKB-SubCell"/>
</dbReference>
<evidence type="ECO:0000256" key="1">
    <source>
        <dbReference type="ARBA" id="ARBA00004496"/>
    </source>
</evidence>
<evidence type="ECO:0000256" key="3">
    <source>
        <dbReference type="ARBA" id="ARBA00022597"/>
    </source>
</evidence>
<accession>A0A6N7S4V4</accession>
<dbReference type="GO" id="GO:0009401">
    <property type="term" value="P:phosphoenolpyruvate-dependent sugar phosphotransferase system"/>
    <property type="evidence" value="ECO:0007669"/>
    <property type="project" value="UniProtKB-KW"/>
</dbReference>
<dbReference type="InterPro" id="IPR011055">
    <property type="entry name" value="Dup_hybrid_motif"/>
</dbReference>
<keyword evidence="5" id="KW-0598">Phosphotransferase system</keyword>
<proteinExistence type="predicted"/>